<feature type="domain" description="Secretion system C-terminal sorting" evidence="3">
    <location>
        <begin position="233"/>
        <end position="298"/>
    </location>
</feature>
<protein>
    <submittedName>
        <fullName evidence="4">Por secretion system C-terminal sorting domain-containing protein</fullName>
    </submittedName>
</protein>
<dbReference type="EMBL" id="FNBH01000002">
    <property type="protein sequence ID" value="SDF79404.1"/>
    <property type="molecule type" value="Genomic_DNA"/>
</dbReference>
<dbReference type="NCBIfam" id="TIGR04183">
    <property type="entry name" value="Por_Secre_tail"/>
    <property type="match status" value="1"/>
</dbReference>
<gene>
    <name evidence="4" type="ORF">SAMN05421825_2145</name>
</gene>
<evidence type="ECO:0000256" key="2">
    <source>
        <dbReference type="SAM" id="SignalP"/>
    </source>
</evidence>
<accession>A0A1G7NZK2</accession>
<sequence length="300" mass="32305">MKRILSFSLTAVMAFTAYSQSLWTDNFETYSVGNLNTQGGWARDGGGNANWTQVANIDAAHGKSFKLASIAANEGVWHFHSTNWEGRSSANNIFVLEFDYYTGTGGAGGAGVVQIYDVDAGFEQPFEIGWSQDDGYLYIADQLDGEILVDQVTTNTWYHIKAAYDKTTGEVSAQVNGGDVISYFGTPDLNPQEFDVLLSGISTSGFDNIVASATNTSPFLAVSDVTKKSSVSVYPNPATDVVNIKSDKKVESVSIYDAAGKIVKTTAETSINVENFAKGSYIVSIKYADGSKESTKVIKK</sequence>
<dbReference type="Proteomes" id="UP000199203">
    <property type="component" value="Unassembled WGS sequence"/>
</dbReference>
<evidence type="ECO:0000259" key="3">
    <source>
        <dbReference type="Pfam" id="PF18962"/>
    </source>
</evidence>
<dbReference type="Pfam" id="PF18962">
    <property type="entry name" value="Por_Secre_tail"/>
    <property type="match status" value="1"/>
</dbReference>
<dbReference type="InterPro" id="IPR026444">
    <property type="entry name" value="Secre_tail"/>
</dbReference>
<keyword evidence="1 2" id="KW-0732">Signal</keyword>
<name>A0A1G7NZK2_9FLAO</name>
<organism evidence="4 5">
    <name type="scientific">Epilithonimonas hungarica</name>
    <dbReference type="NCBI Taxonomy" id="454006"/>
    <lineage>
        <taxon>Bacteria</taxon>
        <taxon>Pseudomonadati</taxon>
        <taxon>Bacteroidota</taxon>
        <taxon>Flavobacteriia</taxon>
        <taxon>Flavobacteriales</taxon>
        <taxon>Weeksellaceae</taxon>
        <taxon>Chryseobacterium group</taxon>
        <taxon>Epilithonimonas</taxon>
    </lineage>
</organism>
<reference evidence="5" key="1">
    <citation type="submission" date="2016-10" db="EMBL/GenBank/DDBJ databases">
        <authorList>
            <person name="Varghese N."/>
            <person name="Submissions S."/>
        </authorList>
    </citation>
    <scope>NUCLEOTIDE SEQUENCE [LARGE SCALE GENOMIC DNA]</scope>
    <source>
        <strain evidence="5">DSM 19684</strain>
    </source>
</reference>
<feature type="chain" id="PRO_5011781203" evidence="2">
    <location>
        <begin position="25"/>
        <end position="300"/>
    </location>
</feature>
<proteinExistence type="predicted"/>
<evidence type="ECO:0000313" key="5">
    <source>
        <dbReference type="Proteomes" id="UP000199203"/>
    </source>
</evidence>
<evidence type="ECO:0000256" key="1">
    <source>
        <dbReference type="ARBA" id="ARBA00022729"/>
    </source>
</evidence>
<dbReference type="AlphaFoldDB" id="A0A1G7NZK2"/>
<feature type="signal peptide" evidence="2">
    <location>
        <begin position="1"/>
        <end position="24"/>
    </location>
</feature>
<dbReference type="OrthoDB" id="1288696at2"/>
<evidence type="ECO:0000313" key="4">
    <source>
        <dbReference type="EMBL" id="SDF79404.1"/>
    </source>
</evidence>
<dbReference type="STRING" id="454006.SAMN05421825_2145"/>
<keyword evidence="5" id="KW-1185">Reference proteome</keyword>